<dbReference type="GO" id="GO:0005829">
    <property type="term" value="C:cytosol"/>
    <property type="evidence" value="ECO:0007669"/>
    <property type="project" value="TreeGrafter"/>
</dbReference>
<keyword evidence="3 7" id="KW-0547">Nucleotide-binding</keyword>
<dbReference type="InterPro" id="IPR020058">
    <property type="entry name" value="Glu/Gln-tRNA-synth_Ib_cat-dom"/>
</dbReference>
<evidence type="ECO:0000256" key="8">
    <source>
        <dbReference type="RuleBase" id="RU363037"/>
    </source>
</evidence>
<feature type="short sequence motif" description="'KMSKS' region" evidence="7">
    <location>
        <begin position="261"/>
        <end position="265"/>
    </location>
</feature>
<organism evidence="10 11">
    <name type="scientific">Polynucleobacter asymbioticus (strain DSM 18221 / CIP 109841 / QLW-P1DMWA-1)</name>
    <name type="common">Polynucleobacter necessarius subsp. asymbioticus</name>
    <dbReference type="NCBI Taxonomy" id="312153"/>
    <lineage>
        <taxon>Bacteria</taxon>
        <taxon>Pseudomonadati</taxon>
        <taxon>Pseudomonadota</taxon>
        <taxon>Betaproteobacteria</taxon>
        <taxon>Burkholderiales</taxon>
        <taxon>Burkholderiaceae</taxon>
        <taxon>Polynucleobacter</taxon>
    </lineage>
</organism>
<dbReference type="AlphaFoldDB" id="A4SWF9"/>
<dbReference type="Pfam" id="PF00749">
    <property type="entry name" value="tRNA-synt_1c"/>
    <property type="match status" value="1"/>
</dbReference>
<dbReference type="Gene3D" id="3.40.50.620">
    <property type="entry name" value="HUPs"/>
    <property type="match status" value="1"/>
</dbReference>
<feature type="binding site" evidence="7">
    <location>
        <begin position="21"/>
        <end position="25"/>
    </location>
    <ligand>
        <name>L-glutamate</name>
        <dbReference type="ChEBI" id="CHEBI:29985"/>
    </ligand>
</feature>
<feature type="binding site" evidence="7">
    <location>
        <position position="264"/>
    </location>
    <ligand>
        <name>ATP</name>
        <dbReference type="ChEBI" id="CHEBI:30616"/>
    </ligand>
</feature>
<dbReference type="GO" id="GO:0006400">
    <property type="term" value="P:tRNA modification"/>
    <property type="evidence" value="ECO:0007669"/>
    <property type="project" value="InterPro"/>
</dbReference>
<evidence type="ECO:0000256" key="7">
    <source>
        <dbReference type="HAMAP-Rule" id="MF_01428"/>
    </source>
</evidence>
<keyword evidence="11" id="KW-1185">Reference proteome</keyword>
<feature type="binding site" evidence="7">
    <location>
        <position position="57"/>
    </location>
    <ligand>
        <name>L-glutamate</name>
        <dbReference type="ChEBI" id="CHEBI:29985"/>
    </ligand>
</feature>
<dbReference type="GO" id="GO:0008270">
    <property type="term" value="F:zinc ion binding"/>
    <property type="evidence" value="ECO:0007669"/>
    <property type="project" value="UniProtKB-UniRule"/>
</dbReference>
<evidence type="ECO:0000256" key="1">
    <source>
        <dbReference type="ARBA" id="ARBA00022598"/>
    </source>
</evidence>
<dbReference type="NCBIfam" id="TIGR03838">
    <property type="entry name" value="queuosine_YadB"/>
    <property type="match status" value="1"/>
</dbReference>
<dbReference type="GO" id="GO:0004818">
    <property type="term" value="F:glutamate-tRNA ligase activity"/>
    <property type="evidence" value="ECO:0007669"/>
    <property type="project" value="TreeGrafter"/>
</dbReference>
<evidence type="ECO:0000313" key="11">
    <source>
        <dbReference type="Proteomes" id="UP000000231"/>
    </source>
</evidence>
<dbReference type="HOGENOM" id="CLU_015768_0_1_4"/>
<dbReference type="InterPro" id="IPR014729">
    <property type="entry name" value="Rossmann-like_a/b/a_fold"/>
</dbReference>
<proteinExistence type="inferred from homology"/>
<keyword evidence="6 7" id="KW-0030">Aminoacyl-tRNA synthetase</keyword>
<accession>A4SWF9</accession>
<feature type="binding site" evidence="7">
    <location>
        <position position="113"/>
    </location>
    <ligand>
        <name>Zn(2+)</name>
        <dbReference type="ChEBI" id="CHEBI:29105"/>
    </ligand>
</feature>
<feature type="binding site" evidence="7">
    <location>
        <position position="205"/>
    </location>
    <ligand>
        <name>L-glutamate</name>
        <dbReference type="ChEBI" id="CHEBI:29985"/>
    </ligand>
</feature>
<dbReference type="NCBIfam" id="NF004315">
    <property type="entry name" value="PRK05710.1-4"/>
    <property type="match status" value="1"/>
</dbReference>
<feature type="binding site" evidence="7">
    <location>
        <position position="223"/>
    </location>
    <ligand>
        <name>L-glutamate</name>
        <dbReference type="ChEBI" id="CHEBI:29985"/>
    </ligand>
</feature>
<evidence type="ECO:0000313" key="10">
    <source>
        <dbReference type="EMBL" id="ABP33823.1"/>
    </source>
</evidence>
<dbReference type="HAMAP" id="MF_01428">
    <property type="entry name" value="Glu_Q_tRNA_synth"/>
    <property type="match status" value="1"/>
</dbReference>
<evidence type="ECO:0000256" key="4">
    <source>
        <dbReference type="ARBA" id="ARBA00022833"/>
    </source>
</evidence>
<reference evidence="10 11" key="1">
    <citation type="journal article" date="2012" name="Stand. Genomic Sci.">
        <title>Complete genome sequence of Polynucleobacter necessarius subsp. asymbioticus type strain (QLW-P1DMWA-1(T)).</title>
        <authorList>
            <person name="Meincke L."/>
            <person name="Copeland A."/>
            <person name="Lapidus A."/>
            <person name="Lucas S."/>
            <person name="Berry K.W."/>
            <person name="Del Rio T.G."/>
            <person name="Hammon N."/>
            <person name="Dalin E."/>
            <person name="Tice H."/>
            <person name="Pitluck S."/>
            <person name="Richardson P."/>
            <person name="Bruce D."/>
            <person name="Goodwin L."/>
            <person name="Han C."/>
            <person name="Tapia R."/>
            <person name="Detter J.C."/>
            <person name="Schmutz J."/>
            <person name="Brettin T."/>
            <person name="Larimer F."/>
            <person name="Land M."/>
            <person name="Hauser L."/>
            <person name="Kyrpides N.C."/>
            <person name="Ivanova N."/>
            <person name="Goker M."/>
            <person name="Woyke T."/>
            <person name="Wu Q.L."/>
            <person name="Pockl M."/>
            <person name="Hahn M.W."/>
            <person name="Klenk H.P."/>
        </authorList>
    </citation>
    <scope>NUCLEOTIDE SEQUENCE [LARGE SCALE GENOMIC DNA]</scope>
    <source>
        <strain evidence="11">DSM 18221 / CIP 109841 / QLW-P1DMWA-1</strain>
    </source>
</reference>
<keyword evidence="8" id="KW-0648">Protein biosynthesis</keyword>
<dbReference type="PRINTS" id="PR00987">
    <property type="entry name" value="TRNASYNTHGLU"/>
</dbReference>
<dbReference type="Proteomes" id="UP000000231">
    <property type="component" value="Chromosome"/>
</dbReference>
<dbReference type="GO" id="GO:0006424">
    <property type="term" value="P:glutamyl-tRNA aminoacylation"/>
    <property type="evidence" value="ECO:0007669"/>
    <property type="project" value="InterPro"/>
</dbReference>
<dbReference type="NCBIfam" id="NF004313">
    <property type="entry name" value="PRK05710.1-2"/>
    <property type="match status" value="1"/>
</dbReference>
<dbReference type="RefSeq" id="WP_011902448.1">
    <property type="nucleotide sequence ID" value="NC_009379.1"/>
</dbReference>
<feature type="binding site" evidence="7">
    <location>
        <position position="143"/>
    </location>
    <ligand>
        <name>Zn(2+)</name>
        <dbReference type="ChEBI" id="CHEBI:29105"/>
    </ligand>
</feature>
<dbReference type="GeneID" id="31480962"/>
<evidence type="ECO:0000256" key="2">
    <source>
        <dbReference type="ARBA" id="ARBA00022723"/>
    </source>
</evidence>
<name>A4SWF9_POLAQ</name>
<keyword evidence="4 7" id="KW-0862">Zinc</keyword>
<dbReference type="eggNOG" id="COG0008">
    <property type="taxonomic scope" value="Bacteria"/>
</dbReference>
<dbReference type="KEGG" id="pnu:Pnuc_0605"/>
<feature type="binding site" evidence="7">
    <location>
        <position position="139"/>
    </location>
    <ligand>
        <name>Zn(2+)</name>
        <dbReference type="ChEBI" id="CHEBI:29105"/>
    </ligand>
</feature>
<dbReference type="PANTHER" id="PTHR43311">
    <property type="entry name" value="GLUTAMATE--TRNA LIGASE"/>
    <property type="match status" value="1"/>
</dbReference>
<evidence type="ECO:0000256" key="3">
    <source>
        <dbReference type="ARBA" id="ARBA00022741"/>
    </source>
</evidence>
<dbReference type="GO" id="GO:0005524">
    <property type="term" value="F:ATP binding"/>
    <property type="evidence" value="ECO:0007669"/>
    <property type="project" value="UniProtKB-KW"/>
</dbReference>
<evidence type="ECO:0000256" key="6">
    <source>
        <dbReference type="ARBA" id="ARBA00023146"/>
    </source>
</evidence>
<dbReference type="InterPro" id="IPR022380">
    <property type="entry name" value="Glu-Q_tRNA(Asp)_Synthase"/>
</dbReference>
<comment type="similarity">
    <text evidence="7">Belongs to the class-I aminoacyl-tRNA synthetase family. GluQ subfamily.</text>
</comment>
<dbReference type="NCBIfam" id="NF004314">
    <property type="entry name" value="PRK05710.1-3"/>
    <property type="match status" value="1"/>
</dbReference>
<feature type="binding site" evidence="7">
    <location>
        <position position="115"/>
    </location>
    <ligand>
        <name>Zn(2+)</name>
        <dbReference type="ChEBI" id="CHEBI:29105"/>
    </ligand>
</feature>
<dbReference type="PANTHER" id="PTHR43311:SF1">
    <property type="entry name" value="GLUTAMYL-Q TRNA(ASP) SYNTHETASE"/>
    <property type="match status" value="1"/>
</dbReference>
<protein>
    <recommendedName>
        <fullName evidence="7">Glutamyl-Q tRNA(Asp) synthetase</fullName>
        <shortName evidence="7">Glu-Q-RSs</shortName>
        <ecNumber evidence="7">6.1.1.-</ecNumber>
    </recommendedName>
</protein>
<feature type="domain" description="Glutamyl/glutaminyl-tRNA synthetase class Ib catalytic" evidence="9">
    <location>
        <begin position="19"/>
        <end position="274"/>
    </location>
</feature>
<dbReference type="EC" id="6.1.1.-" evidence="7"/>
<keyword evidence="5 7" id="KW-0067">ATP-binding</keyword>
<dbReference type="InterPro" id="IPR000924">
    <property type="entry name" value="Glu/Gln-tRNA-synth"/>
</dbReference>
<comment type="function">
    <text evidence="7">Catalyzes the tRNA-independent activation of glutamate in presence of ATP and the subsequent transfer of glutamate onto a tRNA(Asp). Glutamate is transferred on the 2-amino-5-(4,5-dihydroxy-2-cyclopenten-1-yl) moiety of the queuosine in the wobble position of the QUC anticodon.</text>
</comment>
<evidence type="ECO:0000259" key="9">
    <source>
        <dbReference type="Pfam" id="PF00749"/>
    </source>
</evidence>
<dbReference type="InterPro" id="IPR049940">
    <property type="entry name" value="GluQ/Sye"/>
</dbReference>
<keyword evidence="1 7" id="KW-0436">Ligase</keyword>
<dbReference type="SUPFAM" id="SSF52374">
    <property type="entry name" value="Nucleotidylyl transferase"/>
    <property type="match status" value="1"/>
</dbReference>
<dbReference type="EMBL" id="CP000655">
    <property type="protein sequence ID" value="ABP33823.1"/>
    <property type="molecule type" value="Genomic_DNA"/>
</dbReference>
<keyword evidence="2 7" id="KW-0479">Metal-binding</keyword>
<gene>
    <name evidence="7" type="primary">gluQ</name>
    <name evidence="10" type="ordered locus">Pnuc_0605</name>
</gene>
<evidence type="ECO:0000256" key="5">
    <source>
        <dbReference type="ARBA" id="ARBA00022840"/>
    </source>
</evidence>
<comment type="cofactor">
    <cofactor evidence="7">
        <name>Zn(2+)</name>
        <dbReference type="ChEBI" id="CHEBI:29105"/>
    </cofactor>
    <text evidence="7">Binds 1 zinc ion per subunit.</text>
</comment>
<sequence length="316" mass="35086">MILAVSTSKNLPPPAGGYRGRFAPSPTGPLHAGSLVAALGSWLDARKNGGKWLLRMEDLDTPRNVPGSAEQIQSQLLACGLVWDEEPIYQSERKQLYQAALERLNKLKYLYPCTCTRQTIAKALSELGIETPRHQEIVYPGTCRPETPFSYAIQDISQSHSAWRIALPKNTNIKFDDLSMGAQSQNLNQQVGDFVLRRGDGIFTYQLAVVVDDALQGITHIVRGEDLLGNTARQLHLQNVLGYHRPSYRHLPLVLDEYGEKLSKQTLATQIQVQDSQHALLELRKAATHLELSGLPDGKSTTLAEWLLAATRAWNS</sequence>
<feature type="short sequence motif" description="'HIGH' region" evidence="7">
    <location>
        <begin position="24"/>
        <end position="34"/>
    </location>
</feature>